<evidence type="ECO:0000256" key="1">
    <source>
        <dbReference type="SAM" id="MobiDB-lite"/>
    </source>
</evidence>
<keyword evidence="3" id="KW-1185">Reference proteome</keyword>
<dbReference type="OrthoDB" id="10632541at2759"/>
<dbReference type="RefSeq" id="XP_033568595.1">
    <property type="nucleotide sequence ID" value="XM_033727081.1"/>
</dbReference>
<feature type="region of interest" description="Disordered" evidence="1">
    <location>
        <begin position="20"/>
        <end position="72"/>
    </location>
</feature>
<name>A0A6A6XYK4_9PEZI</name>
<feature type="compositionally biased region" description="Basic and acidic residues" evidence="1">
    <location>
        <begin position="21"/>
        <end position="42"/>
    </location>
</feature>
<sequence length="117" mass="14176">MHKDMRILWKRLHIRSRIAHTPKEESRLRSKELNSMPRDTRKNQYIYPQLEKYNPEVPIPPNRNPRGSKPIPHIQCRRRTRSMLGHQELRILQYNVQKSRNIVLASLFQNPKVLKYD</sequence>
<evidence type="ECO:0000313" key="3">
    <source>
        <dbReference type="Proteomes" id="UP000504636"/>
    </source>
</evidence>
<evidence type="ECO:0000313" key="2">
    <source>
        <dbReference type="EMBL" id="KAF2801631.1"/>
    </source>
</evidence>
<evidence type="ECO:0000313" key="4">
    <source>
        <dbReference type="RefSeq" id="XP_033568595.1"/>
    </source>
</evidence>
<dbReference type="Proteomes" id="UP000504636">
    <property type="component" value="Unplaced"/>
</dbReference>
<dbReference type="EMBL" id="MU003729">
    <property type="protein sequence ID" value="KAF2801631.1"/>
    <property type="molecule type" value="Genomic_DNA"/>
</dbReference>
<feature type="non-terminal residue" evidence="2">
    <location>
        <position position="117"/>
    </location>
</feature>
<reference evidence="2 4" key="1">
    <citation type="journal article" date="2020" name="Stud. Mycol.">
        <title>101 Dothideomycetes genomes: a test case for predicting lifestyles and emergence of pathogens.</title>
        <authorList>
            <person name="Haridas S."/>
            <person name="Albert R."/>
            <person name="Binder M."/>
            <person name="Bloem J."/>
            <person name="Labutti K."/>
            <person name="Salamov A."/>
            <person name="Andreopoulos B."/>
            <person name="Baker S."/>
            <person name="Barry K."/>
            <person name="Bills G."/>
            <person name="Bluhm B."/>
            <person name="Cannon C."/>
            <person name="Castanera R."/>
            <person name="Culley D."/>
            <person name="Daum C."/>
            <person name="Ezra D."/>
            <person name="Gonzalez J."/>
            <person name="Henrissat B."/>
            <person name="Kuo A."/>
            <person name="Liang C."/>
            <person name="Lipzen A."/>
            <person name="Lutzoni F."/>
            <person name="Magnuson J."/>
            <person name="Mondo S."/>
            <person name="Nolan M."/>
            <person name="Ohm R."/>
            <person name="Pangilinan J."/>
            <person name="Park H.-J."/>
            <person name="Ramirez L."/>
            <person name="Alfaro M."/>
            <person name="Sun H."/>
            <person name="Tritt A."/>
            <person name="Yoshinaga Y."/>
            <person name="Zwiers L.-H."/>
            <person name="Turgeon B."/>
            <person name="Goodwin S."/>
            <person name="Spatafora J."/>
            <person name="Crous P."/>
            <person name="Grigoriev I."/>
        </authorList>
    </citation>
    <scope>NUCLEOTIDE SEQUENCE</scope>
    <source>
        <strain evidence="2 4">CBS 304.34</strain>
    </source>
</reference>
<dbReference type="AlphaFoldDB" id="A0A6A6XYK4"/>
<protein>
    <submittedName>
        <fullName evidence="2 4">Uncharacterized protein</fullName>
    </submittedName>
</protein>
<reference evidence="4" key="3">
    <citation type="submission" date="2025-04" db="UniProtKB">
        <authorList>
            <consortium name="RefSeq"/>
        </authorList>
    </citation>
    <scope>IDENTIFICATION</scope>
    <source>
        <strain evidence="4">CBS 304.34</strain>
    </source>
</reference>
<accession>A0A6A6XYK4</accession>
<proteinExistence type="predicted"/>
<organism evidence="2">
    <name type="scientific">Mytilinidion resinicola</name>
    <dbReference type="NCBI Taxonomy" id="574789"/>
    <lineage>
        <taxon>Eukaryota</taxon>
        <taxon>Fungi</taxon>
        <taxon>Dikarya</taxon>
        <taxon>Ascomycota</taxon>
        <taxon>Pezizomycotina</taxon>
        <taxon>Dothideomycetes</taxon>
        <taxon>Pleosporomycetidae</taxon>
        <taxon>Mytilinidiales</taxon>
        <taxon>Mytilinidiaceae</taxon>
        <taxon>Mytilinidion</taxon>
    </lineage>
</organism>
<gene>
    <name evidence="2 4" type="ORF">BDZ99DRAFT_553167</name>
</gene>
<dbReference type="GeneID" id="54467974"/>
<reference evidence="4" key="2">
    <citation type="submission" date="2020-04" db="EMBL/GenBank/DDBJ databases">
        <authorList>
            <consortium name="NCBI Genome Project"/>
        </authorList>
    </citation>
    <scope>NUCLEOTIDE SEQUENCE</scope>
    <source>
        <strain evidence="4">CBS 304.34</strain>
    </source>
</reference>